<feature type="domain" description="Thioredoxin" evidence="6">
    <location>
        <begin position="61"/>
        <end position="204"/>
    </location>
</feature>
<comment type="caution">
    <text evidence="7">The sequence shown here is derived from an EMBL/GenBank/DDBJ whole genome shotgun (WGS) entry which is preliminary data.</text>
</comment>
<evidence type="ECO:0000256" key="3">
    <source>
        <dbReference type="PIRSR" id="PIRSR603782-1"/>
    </source>
</evidence>
<evidence type="ECO:0000256" key="1">
    <source>
        <dbReference type="ARBA" id="ARBA00010996"/>
    </source>
</evidence>
<dbReference type="RefSeq" id="WP_008892513.1">
    <property type="nucleotide sequence ID" value="NZ_AOIS01000005.1"/>
</dbReference>
<comment type="similarity">
    <text evidence="1">Belongs to the SCO1/2 family.</text>
</comment>
<evidence type="ECO:0000256" key="4">
    <source>
        <dbReference type="PIRSR" id="PIRSR603782-2"/>
    </source>
</evidence>
<dbReference type="InterPro" id="IPR003782">
    <property type="entry name" value="SCO1/SenC"/>
</dbReference>
<keyword evidence="8" id="KW-1185">Reference proteome</keyword>
<accession>M0CRG3</accession>
<keyword evidence="2 3" id="KW-0186">Copper</keyword>
<feature type="compositionally biased region" description="Basic and acidic residues" evidence="5">
    <location>
        <begin position="37"/>
        <end position="57"/>
    </location>
</feature>
<keyword evidence="4" id="KW-1015">Disulfide bond</keyword>
<dbReference type="eggNOG" id="arCOG00313">
    <property type="taxonomic scope" value="Archaea"/>
</dbReference>
<sequence>MNRRLYLRSIAASSIGVAAGCLDTLSSGDEGANNSDGSERERIDGAVLEPPERDLSEASHPSYGDEFPAVELPNPLNGETVSTDQFENDRTVLMTFFYTSCPDGVCPALLLRLRRAQEVAAEGGYGDDAAFLAMTFDPERDTEDVLRTYAGEQGVDHDAENWHFLRPERYETAEGIVTEQFGLPLEKRDADEYENLEYMFPHYSYIFLVNERGLVERVYPDGATVATSKLVDDFETVVTA</sequence>
<evidence type="ECO:0000256" key="2">
    <source>
        <dbReference type="ARBA" id="ARBA00023008"/>
    </source>
</evidence>
<feature type="compositionally biased region" description="Polar residues" evidence="5">
    <location>
        <begin position="26"/>
        <end position="36"/>
    </location>
</feature>
<dbReference type="PROSITE" id="PS51352">
    <property type="entry name" value="THIOREDOXIN_2"/>
    <property type="match status" value="1"/>
</dbReference>
<gene>
    <name evidence="7" type="ORF">C477_00820</name>
</gene>
<dbReference type="Proteomes" id="UP000011657">
    <property type="component" value="Unassembled WGS sequence"/>
</dbReference>
<evidence type="ECO:0000259" key="6">
    <source>
        <dbReference type="PROSITE" id="PS51352"/>
    </source>
</evidence>
<dbReference type="SUPFAM" id="SSF52833">
    <property type="entry name" value="Thioredoxin-like"/>
    <property type="match status" value="1"/>
</dbReference>
<dbReference type="AlphaFoldDB" id="M0CRG3"/>
<evidence type="ECO:0000313" key="7">
    <source>
        <dbReference type="EMBL" id="ELZ24459.1"/>
    </source>
</evidence>
<reference evidence="7 8" key="1">
    <citation type="journal article" date="2014" name="PLoS Genet.">
        <title>Phylogenetically driven sequencing of extremely halophilic archaea reveals strategies for static and dynamic osmo-response.</title>
        <authorList>
            <person name="Becker E.A."/>
            <person name="Seitzer P.M."/>
            <person name="Tritt A."/>
            <person name="Larsen D."/>
            <person name="Krusor M."/>
            <person name="Yao A.I."/>
            <person name="Wu D."/>
            <person name="Madern D."/>
            <person name="Eisen J.A."/>
            <person name="Darling A.E."/>
            <person name="Facciotti M.T."/>
        </authorList>
    </citation>
    <scope>NUCLEOTIDE SEQUENCE [LARGE SCALE GENOMIC DNA]</scope>
    <source>
        <strain evidence="7 8">JCM 13891</strain>
    </source>
</reference>
<feature type="binding site" evidence="3">
    <location>
        <position position="202"/>
    </location>
    <ligand>
        <name>Cu cation</name>
        <dbReference type="ChEBI" id="CHEBI:23378"/>
    </ligand>
</feature>
<proteinExistence type="inferred from homology"/>
<dbReference type="STRING" id="1227488.C477_00820"/>
<dbReference type="InterPro" id="IPR013766">
    <property type="entry name" value="Thioredoxin_domain"/>
</dbReference>
<feature type="binding site" evidence="3">
    <location>
        <position position="106"/>
    </location>
    <ligand>
        <name>Cu cation</name>
        <dbReference type="ChEBI" id="CHEBI:23378"/>
    </ligand>
</feature>
<dbReference type="InterPro" id="IPR036249">
    <property type="entry name" value="Thioredoxin-like_sf"/>
</dbReference>
<dbReference type="Pfam" id="PF02630">
    <property type="entry name" value="SCO1-SenC"/>
    <property type="match status" value="1"/>
</dbReference>
<feature type="binding site" evidence="3">
    <location>
        <position position="101"/>
    </location>
    <ligand>
        <name>Cu cation</name>
        <dbReference type="ChEBI" id="CHEBI:23378"/>
    </ligand>
</feature>
<dbReference type="PATRIC" id="fig|1227488.3.peg.168"/>
<dbReference type="CDD" id="cd02968">
    <property type="entry name" value="SCO"/>
    <property type="match status" value="1"/>
</dbReference>
<dbReference type="PROSITE" id="PS51257">
    <property type="entry name" value="PROKAR_LIPOPROTEIN"/>
    <property type="match status" value="1"/>
</dbReference>
<dbReference type="PANTHER" id="PTHR12151:SF25">
    <property type="entry name" value="LINALOOL DEHYDRATASE_ISOMERASE DOMAIN-CONTAINING PROTEIN"/>
    <property type="match status" value="1"/>
</dbReference>
<dbReference type="EMBL" id="AOIS01000005">
    <property type="protein sequence ID" value="ELZ24459.1"/>
    <property type="molecule type" value="Genomic_DNA"/>
</dbReference>
<organism evidence="7 8">
    <name type="scientific">Haloterrigena salina JCM 13891</name>
    <dbReference type="NCBI Taxonomy" id="1227488"/>
    <lineage>
        <taxon>Archaea</taxon>
        <taxon>Methanobacteriati</taxon>
        <taxon>Methanobacteriota</taxon>
        <taxon>Stenosarchaea group</taxon>
        <taxon>Halobacteria</taxon>
        <taxon>Halobacteriales</taxon>
        <taxon>Natrialbaceae</taxon>
        <taxon>Haloterrigena</taxon>
    </lineage>
</organism>
<dbReference type="Gene3D" id="3.40.30.10">
    <property type="entry name" value="Glutaredoxin"/>
    <property type="match status" value="1"/>
</dbReference>
<evidence type="ECO:0000313" key="8">
    <source>
        <dbReference type="Proteomes" id="UP000011657"/>
    </source>
</evidence>
<keyword evidence="3" id="KW-0479">Metal-binding</keyword>
<dbReference type="PANTHER" id="PTHR12151">
    <property type="entry name" value="ELECTRON TRANSPORT PROTIN SCO1/SENC FAMILY MEMBER"/>
    <property type="match status" value="1"/>
</dbReference>
<feature type="region of interest" description="Disordered" evidence="5">
    <location>
        <begin position="26"/>
        <end position="82"/>
    </location>
</feature>
<name>M0CRG3_9EURY</name>
<dbReference type="GO" id="GO:0046872">
    <property type="term" value="F:metal ion binding"/>
    <property type="evidence" value="ECO:0007669"/>
    <property type="project" value="UniProtKB-KW"/>
</dbReference>
<feature type="disulfide bond" description="Redox-active" evidence="4">
    <location>
        <begin position="101"/>
        <end position="106"/>
    </location>
</feature>
<dbReference type="OrthoDB" id="27579at2157"/>
<protein>
    <submittedName>
        <fullName evidence="7">Electron transport protein SCO1/SenC</fullName>
    </submittedName>
</protein>
<evidence type="ECO:0000256" key="5">
    <source>
        <dbReference type="SAM" id="MobiDB-lite"/>
    </source>
</evidence>